<evidence type="ECO:0000256" key="1">
    <source>
        <dbReference type="ARBA" id="ARBA00022679"/>
    </source>
</evidence>
<dbReference type="InterPro" id="IPR023213">
    <property type="entry name" value="CAT-like_dom_sf"/>
</dbReference>
<keyword evidence="1" id="KW-0808">Transferase</keyword>
<dbReference type="PANTHER" id="PTHR31625">
    <property type="match status" value="1"/>
</dbReference>
<dbReference type="AlphaFoldDB" id="A0A2P5X1J6"/>
<protein>
    <submittedName>
        <fullName evidence="3">Uncharacterized protein</fullName>
    </submittedName>
</protein>
<sequence length="467" mass="52298">MDKGRLAVEIVGRYRVSPPPKTVPPTSLPLTFFDIPWLFFSPTQPLFFYDYPYPTSHFLSTALRPLIHSLSLTLQHFFALAATLVFPPHSSNPPFIVYDRSNFVSLVVAQSTADFHHLCSNHQRCINDFYPLLPPLPSGEQKETQTPLLAAQITIFSNVGVCIGFAYHNVVADGRSFNSFIKTWASLFKDPSSCSVNSSLLPFYDRTAIKDSYGLQSIFLNHWRKRRSSTNMVIGVSDKNLDSAMVRATFFMCPDDMEKIKGWIVGRCKVKNMEQPPRLTPSNLTCAYVWVCLIKSHEKVNGKLTGKNPSYFGFNAGGLTRLGYPVPAAYFGNCIAFARTMATQSELSGEDGIIVAADAIGNRVKELDEAFLEGAENWISEWGEFYGSDLEPHVMVFGSPKLDFYETDFGWGKARRIEEISMDNAKGKAVWFTQSRDVKGGIEVGVALPKPKMDAFTCFFTQLLPHH</sequence>
<evidence type="ECO:0000313" key="4">
    <source>
        <dbReference type="Proteomes" id="UP000239757"/>
    </source>
</evidence>
<dbReference type="OrthoDB" id="1862401at2759"/>
<dbReference type="GO" id="GO:0016747">
    <property type="term" value="F:acyltransferase activity, transferring groups other than amino-acyl groups"/>
    <property type="evidence" value="ECO:0007669"/>
    <property type="project" value="UniProtKB-ARBA"/>
</dbReference>
<dbReference type="InterPro" id="IPR051504">
    <property type="entry name" value="Plant_metabolite_acyltrans"/>
</dbReference>
<gene>
    <name evidence="3" type="ORF">GOBAR_AA23440</name>
</gene>
<evidence type="ECO:0000256" key="2">
    <source>
        <dbReference type="ARBA" id="ARBA00023315"/>
    </source>
</evidence>
<organism evidence="3 4">
    <name type="scientific">Gossypium barbadense</name>
    <name type="common">Sea Island cotton</name>
    <name type="synonym">Hibiscus barbadensis</name>
    <dbReference type="NCBI Taxonomy" id="3634"/>
    <lineage>
        <taxon>Eukaryota</taxon>
        <taxon>Viridiplantae</taxon>
        <taxon>Streptophyta</taxon>
        <taxon>Embryophyta</taxon>
        <taxon>Tracheophyta</taxon>
        <taxon>Spermatophyta</taxon>
        <taxon>Magnoliopsida</taxon>
        <taxon>eudicotyledons</taxon>
        <taxon>Gunneridae</taxon>
        <taxon>Pentapetalae</taxon>
        <taxon>rosids</taxon>
        <taxon>malvids</taxon>
        <taxon>Malvales</taxon>
        <taxon>Malvaceae</taxon>
        <taxon>Malvoideae</taxon>
        <taxon>Gossypium</taxon>
    </lineage>
</organism>
<evidence type="ECO:0000313" key="3">
    <source>
        <dbReference type="EMBL" id="PPR97226.1"/>
    </source>
</evidence>
<reference evidence="3 4" key="1">
    <citation type="submission" date="2015-01" db="EMBL/GenBank/DDBJ databases">
        <title>Genome of allotetraploid Gossypium barbadense reveals genomic plasticity and fiber elongation in cotton evolution.</title>
        <authorList>
            <person name="Chen X."/>
            <person name="Liu X."/>
            <person name="Zhao B."/>
            <person name="Zheng H."/>
            <person name="Hu Y."/>
            <person name="Lu G."/>
            <person name="Yang C."/>
            <person name="Chen J."/>
            <person name="Shan C."/>
            <person name="Zhang L."/>
            <person name="Zhou Y."/>
            <person name="Wang L."/>
            <person name="Guo W."/>
            <person name="Bai Y."/>
            <person name="Ruan J."/>
            <person name="Shangguan X."/>
            <person name="Mao Y."/>
            <person name="Jiang J."/>
            <person name="Zhu Y."/>
            <person name="Lei J."/>
            <person name="Kang H."/>
            <person name="Chen S."/>
            <person name="He X."/>
            <person name="Wang R."/>
            <person name="Wang Y."/>
            <person name="Chen J."/>
            <person name="Wang L."/>
            <person name="Yu S."/>
            <person name="Wang B."/>
            <person name="Wei J."/>
            <person name="Song S."/>
            <person name="Lu X."/>
            <person name="Gao Z."/>
            <person name="Gu W."/>
            <person name="Deng X."/>
            <person name="Ma D."/>
            <person name="Wang S."/>
            <person name="Liang W."/>
            <person name="Fang L."/>
            <person name="Cai C."/>
            <person name="Zhu X."/>
            <person name="Zhou B."/>
            <person name="Zhang Y."/>
            <person name="Chen Z."/>
            <person name="Xu S."/>
            <person name="Zhu R."/>
            <person name="Wang S."/>
            <person name="Zhang T."/>
            <person name="Zhao G."/>
        </authorList>
    </citation>
    <scope>NUCLEOTIDE SEQUENCE [LARGE SCALE GENOMIC DNA]</scope>
    <source>
        <strain evidence="4">cv. Xinhai21</strain>
        <tissue evidence="3">Leaf</tissue>
    </source>
</reference>
<keyword evidence="2" id="KW-0012">Acyltransferase</keyword>
<dbReference type="Pfam" id="PF02458">
    <property type="entry name" value="Transferase"/>
    <property type="match status" value="1"/>
</dbReference>
<dbReference type="Gene3D" id="3.30.559.10">
    <property type="entry name" value="Chloramphenicol acetyltransferase-like domain"/>
    <property type="match status" value="2"/>
</dbReference>
<proteinExistence type="predicted"/>
<dbReference type="EMBL" id="KZ665908">
    <property type="protein sequence ID" value="PPR97226.1"/>
    <property type="molecule type" value="Genomic_DNA"/>
</dbReference>
<name>A0A2P5X1J6_GOSBA</name>
<accession>A0A2P5X1J6</accession>
<dbReference type="Proteomes" id="UP000239757">
    <property type="component" value="Unassembled WGS sequence"/>
</dbReference>